<dbReference type="GO" id="GO:0008171">
    <property type="term" value="F:O-methyltransferase activity"/>
    <property type="evidence" value="ECO:0007669"/>
    <property type="project" value="TreeGrafter"/>
</dbReference>
<dbReference type="AlphaFoldDB" id="A0A9X5I803"/>
<dbReference type="SUPFAM" id="SSF53335">
    <property type="entry name" value="S-adenosyl-L-methionine-dependent methyltransferases"/>
    <property type="match status" value="1"/>
</dbReference>
<keyword evidence="2" id="KW-0489">Methyltransferase</keyword>
<keyword evidence="3" id="KW-1185">Reference proteome</keyword>
<name>A0A9X5I803_9CYAN</name>
<reference evidence="2 3" key="1">
    <citation type="journal article" date="2015" name="Genome Announc.">
        <title>Draft Genome Sequence of the Terrestrial Cyanobacterium Scytonema millei VB511283, Isolated from Eastern India.</title>
        <authorList>
            <person name="Sen D."/>
            <person name="Chandrababunaidu M.M."/>
            <person name="Singh D."/>
            <person name="Sanghi N."/>
            <person name="Ghorai A."/>
            <person name="Mishra G.P."/>
            <person name="Madduluri M."/>
            <person name="Adhikary S.P."/>
            <person name="Tripathy S."/>
        </authorList>
    </citation>
    <scope>NUCLEOTIDE SEQUENCE [LARGE SCALE GENOMIC DNA]</scope>
    <source>
        <strain evidence="2 3">VB511283</strain>
    </source>
</reference>
<comment type="caution">
    <text evidence="2">The sequence shown here is derived from an EMBL/GenBank/DDBJ whole genome shotgun (WGS) entry which is preliminary data.</text>
</comment>
<evidence type="ECO:0000313" key="3">
    <source>
        <dbReference type="Proteomes" id="UP000031532"/>
    </source>
</evidence>
<dbReference type="EMBL" id="JTJC03000017">
    <property type="protein sequence ID" value="NHC38009.1"/>
    <property type="molecule type" value="Genomic_DNA"/>
</dbReference>
<dbReference type="RefSeq" id="WP_039713811.1">
    <property type="nucleotide sequence ID" value="NZ_JTJC03000017.1"/>
</dbReference>
<dbReference type="InterPro" id="IPR029063">
    <property type="entry name" value="SAM-dependent_MTases_sf"/>
</dbReference>
<proteinExistence type="predicted"/>
<accession>A0A9X5I803</accession>
<evidence type="ECO:0000313" key="2">
    <source>
        <dbReference type="EMBL" id="NHC38009.1"/>
    </source>
</evidence>
<protein>
    <submittedName>
        <fullName evidence="2">FkbM family methyltransferase</fullName>
    </submittedName>
</protein>
<dbReference type="PANTHER" id="PTHR36973:SF4">
    <property type="entry name" value="NODULATION PROTEIN"/>
    <property type="match status" value="1"/>
</dbReference>
<dbReference type="Gene3D" id="3.40.50.150">
    <property type="entry name" value="Vaccinia Virus protein VP39"/>
    <property type="match status" value="1"/>
</dbReference>
<evidence type="ECO:0000259" key="1">
    <source>
        <dbReference type="Pfam" id="PF05050"/>
    </source>
</evidence>
<keyword evidence="2" id="KW-0808">Transferase</keyword>
<dbReference type="GO" id="GO:0032259">
    <property type="term" value="P:methylation"/>
    <property type="evidence" value="ECO:0007669"/>
    <property type="project" value="UniProtKB-KW"/>
</dbReference>
<feature type="domain" description="Methyltransferase FkbM" evidence="1">
    <location>
        <begin position="36"/>
        <end position="183"/>
    </location>
</feature>
<dbReference type="Pfam" id="PF05050">
    <property type="entry name" value="Methyltransf_21"/>
    <property type="match status" value="1"/>
</dbReference>
<dbReference type="PANTHER" id="PTHR36973">
    <property type="entry name" value="SLL1456 PROTEIN-RELATED"/>
    <property type="match status" value="1"/>
</dbReference>
<sequence>MNNPFTQVQQVNFLDIGCSGPLDPKWSDLAQLLAYTGFEPNASECKRLSREPHPYKSTRYLPFAISGEQGDRVMYKTHHPFCYSLLRPNHDWLSRFSHHYQFRETGTDTVSCTTLNTLANEQQLTADIIKLDTQGLELPILKAGNQVLQNAFCVETETGFVENYIGETTYTQLEAFMRSQGFLMFDMEIYQASRNNSLSKHGKHQPLWCEVVWLFDFVGTKKKTTPEEAIKYLKICQALGYFDYGLELAYYFKNLGIIEASTVKYLEKPEHWTNIERSDSWKKHKSLSRTGKILSFLPNSINQRLTYGLKEVVEWGKK</sequence>
<dbReference type="Proteomes" id="UP000031532">
    <property type="component" value="Unassembled WGS sequence"/>
</dbReference>
<dbReference type="OrthoDB" id="292760at2"/>
<dbReference type="NCBIfam" id="TIGR01444">
    <property type="entry name" value="fkbM_fam"/>
    <property type="match status" value="1"/>
</dbReference>
<organism evidence="2 3">
    <name type="scientific">Scytonema millei VB511283</name>
    <dbReference type="NCBI Taxonomy" id="1245923"/>
    <lineage>
        <taxon>Bacteria</taxon>
        <taxon>Bacillati</taxon>
        <taxon>Cyanobacteriota</taxon>
        <taxon>Cyanophyceae</taxon>
        <taxon>Nostocales</taxon>
        <taxon>Scytonemataceae</taxon>
        <taxon>Scytonema</taxon>
    </lineage>
</organism>
<dbReference type="InterPro" id="IPR053188">
    <property type="entry name" value="FkbM_Methyltransferase"/>
</dbReference>
<gene>
    <name evidence="2" type="ORF">QH73_0025890</name>
</gene>
<dbReference type="InterPro" id="IPR006342">
    <property type="entry name" value="FkbM_mtfrase"/>
</dbReference>